<proteinExistence type="predicted"/>
<dbReference type="EMBL" id="BARW01038356">
    <property type="protein sequence ID" value="GAJ22192.1"/>
    <property type="molecule type" value="Genomic_DNA"/>
</dbReference>
<evidence type="ECO:0000313" key="1">
    <source>
        <dbReference type="EMBL" id="GAJ22192.1"/>
    </source>
</evidence>
<reference evidence="1" key="1">
    <citation type="journal article" date="2014" name="Front. Microbiol.">
        <title>High frequency of phylogenetically diverse reductive dehalogenase-homologous genes in deep subseafloor sedimentary metagenomes.</title>
        <authorList>
            <person name="Kawai M."/>
            <person name="Futagami T."/>
            <person name="Toyoda A."/>
            <person name="Takaki Y."/>
            <person name="Nishi S."/>
            <person name="Hori S."/>
            <person name="Arai W."/>
            <person name="Tsubouchi T."/>
            <person name="Morono Y."/>
            <person name="Uchiyama I."/>
            <person name="Ito T."/>
            <person name="Fujiyama A."/>
            <person name="Inagaki F."/>
            <person name="Takami H."/>
        </authorList>
    </citation>
    <scope>NUCLEOTIDE SEQUENCE</scope>
    <source>
        <strain evidence="1">Expedition CK06-06</strain>
    </source>
</reference>
<accession>X1VPX8</accession>
<dbReference type="AlphaFoldDB" id="X1VPX8"/>
<sequence length="45" mass="5143">MIYTAGKQEKYYIKDYKHSVHDRMTVGTKTPKGLNMIESGGSIHK</sequence>
<feature type="non-terminal residue" evidence="1">
    <location>
        <position position="45"/>
    </location>
</feature>
<name>X1VPX8_9ZZZZ</name>
<organism evidence="1">
    <name type="scientific">marine sediment metagenome</name>
    <dbReference type="NCBI Taxonomy" id="412755"/>
    <lineage>
        <taxon>unclassified sequences</taxon>
        <taxon>metagenomes</taxon>
        <taxon>ecological metagenomes</taxon>
    </lineage>
</organism>
<comment type="caution">
    <text evidence="1">The sequence shown here is derived from an EMBL/GenBank/DDBJ whole genome shotgun (WGS) entry which is preliminary data.</text>
</comment>
<gene>
    <name evidence="1" type="ORF">S12H4_58897</name>
</gene>
<protein>
    <submittedName>
        <fullName evidence="1">Uncharacterized protein</fullName>
    </submittedName>
</protein>